<dbReference type="Proteomes" id="UP000818323">
    <property type="component" value="Unassembled WGS sequence"/>
</dbReference>
<dbReference type="CDD" id="cd17557">
    <property type="entry name" value="REC_Rcp-like"/>
    <property type="match status" value="1"/>
</dbReference>
<name>A0ABW9YZ07_9HYPH</name>
<feature type="modified residue" description="4-aspartylphosphate" evidence="1">
    <location>
        <position position="65"/>
    </location>
</feature>
<gene>
    <name evidence="3" type="ORF">GR303_14345</name>
</gene>
<dbReference type="InterPro" id="IPR052893">
    <property type="entry name" value="TCS_response_regulator"/>
</dbReference>
<evidence type="ECO:0000256" key="1">
    <source>
        <dbReference type="PROSITE-ProRule" id="PRU00169"/>
    </source>
</evidence>
<dbReference type="EMBL" id="JAAAXJ010000007">
    <property type="protein sequence ID" value="NBJ25537.1"/>
    <property type="molecule type" value="Genomic_DNA"/>
</dbReference>
<dbReference type="PANTHER" id="PTHR44520:SF1">
    <property type="entry name" value="TWO-COMPONENT SYSTEM REGULATORY PROTEIN"/>
    <property type="match status" value="1"/>
</dbReference>
<comment type="caution">
    <text evidence="3">The sequence shown here is derived from an EMBL/GenBank/DDBJ whole genome shotgun (WGS) entry which is preliminary data.</text>
</comment>
<evidence type="ECO:0000313" key="4">
    <source>
        <dbReference type="Proteomes" id="UP000818323"/>
    </source>
</evidence>
<dbReference type="Pfam" id="PF00072">
    <property type="entry name" value="Response_reg"/>
    <property type="match status" value="1"/>
</dbReference>
<reference evidence="3 4" key="1">
    <citation type="submission" date="2020-01" db="EMBL/GenBank/DDBJ databases">
        <title>Microvirga sp. nov., an arsenate reduction bacterium isolated from Tibet hotspring sediments.</title>
        <authorList>
            <person name="Yuan C.-G."/>
        </authorList>
    </citation>
    <scope>NUCLEOTIDE SEQUENCE [LARGE SCALE GENOMIC DNA]</scope>
    <source>
        <strain evidence="3 4">SYSU G3D203</strain>
    </source>
</reference>
<dbReference type="RefSeq" id="WP_161722934.1">
    <property type="nucleotide sequence ID" value="NZ_JAAAXI010000006.1"/>
</dbReference>
<evidence type="ECO:0000259" key="2">
    <source>
        <dbReference type="PROSITE" id="PS50110"/>
    </source>
</evidence>
<dbReference type="Gene3D" id="3.40.50.2300">
    <property type="match status" value="1"/>
</dbReference>
<dbReference type="SMART" id="SM00448">
    <property type="entry name" value="REC"/>
    <property type="match status" value="1"/>
</dbReference>
<protein>
    <submittedName>
        <fullName evidence="3">Response regulator</fullName>
    </submittedName>
</protein>
<dbReference type="PANTHER" id="PTHR44520">
    <property type="entry name" value="RESPONSE REGULATOR RCP1-RELATED"/>
    <property type="match status" value="1"/>
</dbReference>
<dbReference type="InterPro" id="IPR011006">
    <property type="entry name" value="CheY-like_superfamily"/>
</dbReference>
<dbReference type="InterPro" id="IPR001789">
    <property type="entry name" value="Sig_transdc_resp-reg_receiver"/>
</dbReference>
<accession>A0ABW9YZ07</accession>
<evidence type="ECO:0000313" key="3">
    <source>
        <dbReference type="EMBL" id="NBJ25537.1"/>
    </source>
</evidence>
<keyword evidence="4" id="KW-1185">Reference proteome</keyword>
<keyword evidence="1" id="KW-0597">Phosphoprotein</keyword>
<proteinExistence type="predicted"/>
<dbReference type="PROSITE" id="PS50110">
    <property type="entry name" value="RESPONSE_REGULATORY"/>
    <property type="match status" value="1"/>
</dbReference>
<feature type="domain" description="Response regulatory" evidence="2">
    <location>
        <begin position="7"/>
        <end position="132"/>
    </location>
</feature>
<organism evidence="3 4">
    <name type="scientific">Microvirga arsenatis</name>
    <dbReference type="NCBI Taxonomy" id="2692265"/>
    <lineage>
        <taxon>Bacteria</taxon>
        <taxon>Pseudomonadati</taxon>
        <taxon>Pseudomonadota</taxon>
        <taxon>Alphaproteobacteria</taxon>
        <taxon>Hyphomicrobiales</taxon>
        <taxon>Methylobacteriaceae</taxon>
        <taxon>Microvirga</taxon>
    </lineage>
</organism>
<sequence>MNPADDLILIVEDDPDDRDLLARAFRKAKVETPLHFAVDGNEALTFLDRAGSAPDRPRPVVILLDLKLPGRSGFEVLAWIKGQPLLRTIPVIILTSSRESVDLQRAYDLGANSYLVKPARPDELLRMVEQIDAYWLGLNESLRPAM</sequence>
<dbReference type="SUPFAM" id="SSF52172">
    <property type="entry name" value="CheY-like"/>
    <property type="match status" value="1"/>
</dbReference>